<dbReference type="Gene3D" id="2.40.330.10">
    <property type="entry name" value="DNA-binding pseudobarrel domain"/>
    <property type="match status" value="1"/>
</dbReference>
<evidence type="ECO:0000256" key="7">
    <source>
        <dbReference type="ARBA" id="ARBA00023242"/>
    </source>
</evidence>
<keyword evidence="4 9" id="KW-0805">Transcription regulation</keyword>
<dbReference type="InterPro" id="IPR044835">
    <property type="entry name" value="ARF_plant"/>
</dbReference>
<evidence type="ECO:0000259" key="10">
    <source>
        <dbReference type="PROSITE" id="PS50863"/>
    </source>
</evidence>
<proteinExistence type="inferred from homology"/>
<dbReference type="GO" id="GO:0003677">
    <property type="term" value="F:DNA binding"/>
    <property type="evidence" value="ECO:0007669"/>
    <property type="project" value="UniProtKB-KW"/>
</dbReference>
<keyword evidence="6 9" id="KW-0804">Transcription</keyword>
<evidence type="ECO:0000313" key="11">
    <source>
        <dbReference type="EMBL" id="KAK2991849.1"/>
    </source>
</evidence>
<dbReference type="Proteomes" id="UP001187471">
    <property type="component" value="Unassembled WGS sequence"/>
</dbReference>
<evidence type="ECO:0000313" key="12">
    <source>
        <dbReference type="Proteomes" id="UP001187471"/>
    </source>
</evidence>
<dbReference type="InterPro" id="IPR003340">
    <property type="entry name" value="B3_DNA-bd"/>
</dbReference>
<name>A0AA88RL02_9ASTE</name>
<dbReference type="InterPro" id="IPR015300">
    <property type="entry name" value="DNA-bd_pseudobarrel_sf"/>
</dbReference>
<dbReference type="PANTHER" id="PTHR31384:SF5">
    <property type="entry name" value="AUXIN RESPONSE FACTOR 3"/>
    <property type="match status" value="1"/>
</dbReference>
<dbReference type="EMBL" id="JAVXUO010000464">
    <property type="protein sequence ID" value="KAK2991849.1"/>
    <property type="molecule type" value="Genomic_DNA"/>
</dbReference>
<keyword evidence="7 9" id="KW-0539">Nucleus</keyword>
<keyword evidence="12" id="KW-1185">Reference proteome</keyword>
<dbReference type="GO" id="GO:0006355">
    <property type="term" value="P:regulation of DNA-templated transcription"/>
    <property type="evidence" value="ECO:0007669"/>
    <property type="project" value="InterPro"/>
</dbReference>
<dbReference type="Pfam" id="PF02362">
    <property type="entry name" value="B3"/>
    <property type="match status" value="1"/>
</dbReference>
<keyword evidence="5 9" id="KW-0238">DNA-binding</keyword>
<evidence type="ECO:0000256" key="3">
    <source>
        <dbReference type="ARBA" id="ARBA00022473"/>
    </source>
</evidence>
<evidence type="ECO:0000256" key="9">
    <source>
        <dbReference type="RuleBase" id="RU004561"/>
    </source>
</evidence>
<dbReference type="Gene3D" id="2.30.30.1040">
    <property type="match status" value="1"/>
</dbReference>
<dbReference type="SUPFAM" id="SSF101936">
    <property type="entry name" value="DNA-binding pseudobarrel domain"/>
    <property type="match status" value="1"/>
</dbReference>
<dbReference type="SMART" id="SM01019">
    <property type="entry name" value="B3"/>
    <property type="match status" value="1"/>
</dbReference>
<dbReference type="GO" id="GO:0005634">
    <property type="term" value="C:nucleus"/>
    <property type="evidence" value="ECO:0007669"/>
    <property type="project" value="UniProtKB-SubCell"/>
</dbReference>
<dbReference type="FunFam" id="2.40.330.10:FF:000001">
    <property type="entry name" value="Auxin response factor"/>
    <property type="match status" value="1"/>
</dbReference>
<reference evidence="11" key="1">
    <citation type="submission" date="2022-12" db="EMBL/GenBank/DDBJ databases">
        <title>Draft genome assemblies for two species of Escallonia (Escalloniales).</title>
        <authorList>
            <person name="Chanderbali A."/>
            <person name="Dervinis C."/>
            <person name="Anghel I."/>
            <person name="Soltis D."/>
            <person name="Soltis P."/>
            <person name="Zapata F."/>
        </authorList>
    </citation>
    <scope>NUCLEOTIDE SEQUENCE</scope>
    <source>
        <strain evidence="11">UCBG92.1500</strain>
        <tissue evidence="11">Leaf</tissue>
    </source>
</reference>
<organism evidence="11 12">
    <name type="scientific">Escallonia rubra</name>
    <dbReference type="NCBI Taxonomy" id="112253"/>
    <lineage>
        <taxon>Eukaryota</taxon>
        <taxon>Viridiplantae</taxon>
        <taxon>Streptophyta</taxon>
        <taxon>Embryophyta</taxon>
        <taxon>Tracheophyta</taxon>
        <taxon>Spermatophyta</taxon>
        <taxon>Magnoliopsida</taxon>
        <taxon>eudicotyledons</taxon>
        <taxon>Gunneridae</taxon>
        <taxon>Pentapetalae</taxon>
        <taxon>asterids</taxon>
        <taxon>campanulids</taxon>
        <taxon>Escalloniales</taxon>
        <taxon>Escalloniaceae</taxon>
        <taxon>Escallonia</taxon>
    </lineage>
</organism>
<evidence type="ECO:0000256" key="5">
    <source>
        <dbReference type="ARBA" id="ARBA00023125"/>
    </source>
</evidence>
<accession>A0AA88RL02</accession>
<keyword evidence="8 9" id="KW-0927">Auxin signaling pathway</keyword>
<dbReference type="CDD" id="cd10017">
    <property type="entry name" value="B3_DNA"/>
    <property type="match status" value="1"/>
</dbReference>
<comment type="function">
    <text evidence="9">Auxin response factors (ARFs) are transcriptional factors that bind specifically to the DNA sequence 5'-TGTCTC-3' found in the auxin-responsive promoter elements (AuxREs).</text>
</comment>
<dbReference type="PANTHER" id="PTHR31384">
    <property type="entry name" value="AUXIN RESPONSE FACTOR 4-RELATED"/>
    <property type="match status" value="1"/>
</dbReference>
<comment type="subunit">
    <text evidence="9">Homodimers and heterodimers.</text>
</comment>
<evidence type="ECO:0000256" key="1">
    <source>
        <dbReference type="ARBA" id="ARBA00004123"/>
    </source>
</evidence>
<evidence type="ECO:0000256" key="6">
    <source>
        <dbReference type="ARBA" id="ARBA00023163"/>
    </source>
</evidence>
<dbReference type="FunFam" id="2.30.30.1040:FF:000001">
    <property type="entry name" value="Auxin response factor"/>
    <property type="match status" value="1"/>
</dbReference>
<comment type="caution">
    <text evidence="11">The sequence shown here is derived from an EMBL/GenBank/DDBJ whole genome shotgun (WGS) entry which is preliminary data.</text>
</comment>
<gene>
    <name evidence="11" type="ORF">RJ640_030024</name>
</gene>
<feature type="domain" description="TF-B3" evidence="10">
    <location>
        <begin position="147"/>
        <end position="254"/>
    </location>
</feature>
<dbReference type="InterPro" id="IPR010525">
    <property type="entry name" value="ARF_dom"/>
</dbReference>
<comment type="similarity">
    <text evidence="2 9">Belongs to the ARF family.</text>
</comment>
<evidence type="ECO:0000256" key="4">
    <source>
        <dbReference type="ARBA" id="ARBA00023015"/>
    </source>
</evidence>
<protein>
    <recommendedName>
        <fullName evidence="9">Auxin response factor</fullName>
    </recommendedName>
</protein>
<dbReference type="PROSITE" id="PS50863">
    <property type="entry name" value="B3"/>
    <property type="match status" value="1"/>
</dbReference>
<keyword evidence="3" id="KW-0217">Developmental protein</keyword>
<dbReference type="AlphaFoldDB" id="A0AA88RL02"/>
<dbReference type="Pfam" id="PF06507">
    <property type="entry name" value="ARF_AD"/>
    <property type="match status" value="1"/>
</dbReference>
<evidence type="ECO:0000256" key="2">
    <source>
        <dbReference type="ARBA" id="ARBA00007853"/>
    </source>
</evidence>
<evidence type="ECO:0000256" key="8">
    <source>
        <dbReference type="ARBA" id="ARBA00023294"/>
    </source>
</evidence>
<sequence length="739" mass="80684">MICGLIDLNAANDDEDGAAAAFDSSPSSSSTCSDYGGSSSGSPVCLELWHACAGPSISLPKRGSAVVYLPQGHLERVADFPAVAYDLPPHVFCRVVDAEAGTDEVYAQVSLFPDSQIEQKWREGAIEEDSEEEDTECPAKSATPHMFCKTLTASDTSTHGGFSVPRRAAEDCFPPLDYKQQRPSQELVAKDLHGTEWRFRHIYRGMGETCQPRRHLLTTGWSAFVNKKKLVSGDAVLFLRGGDGELRLGIRRAAEFKSDSISQAVCSQQSTDITAVVNAISMRSGFNLCYNPRANSSEFIIPFRKFSKSFAHSFSAGMRFKMRFETEDAAERRYTGLITGVSDMDPIRWRGSKWRCLMVRWDDAGGTRHNRVSPWDIEPSGSVSGASNFVGPGTKRTKIGSATKLDFPFPRDGMGVSDFGESLRFQKVLQGQEILGFSTPFGAVDAQKHQPPDMRGCFPGFNNSRVSATRNSVRSLIGSSDSSFDGMGSCDSFRFNEVLQGQEIFLNLPYGRGLAPNLEPESSGPGILDRFRAPSSGVAWSSLMQGHATRIHPSAPIVHVSSPSSVLMFQQATAPTPSFPALCGVSSREKVKNNTQTSFDISENDLGIMSSSPCKQIYPMENQQDTNSFDILKEQNQLGLPDLPLAAQPSSRRTQDMVSTCKSSCRLFGFQLIEGSGATAKENNLIQSESPFIPKASFLPRVEEQLLLKPPFVTKVVGSGCTKVSDLYSVRDMLLDIAL</sequence>
<comment type="subcellular location">
    <subcellularLocation>
        <location evidence="1 9">Nucleus</location>
    </subcellularLocation>
</comment>
<dbReference type="GO" id="GO:0009734">
    <property type="term" value="P:auxin-activated signaling pathway"/>
    <property type="evidence" value="ECO:0007669"/>
    <property type="project" value="UniProtKB-KW"/>
</dbReference>